<evidence type="ECO:0000313" key="1">
    <source>
        <dbReference type="EMBL" id="EAU46085.1"/>
    </source>
</evidence>
<dbReference type="Proteomes" id="UP000006230">
    <property type="component" value="Unassembled WGS sequence"/>
</dbReference>
<reference evidence="1 2" key="1">
    <citation type="journal article" date="2010" name="J. Bacteriol.">
        <title>Genome sequences of Pelagibaca bermudensis HTCC2601T and Maritimibacter alkaliphilus HTCC2654T, the type strains of two marine Roseobacter genera.</title>
        <authorList>
            <person name="Thrash J.C."/>
            <person name="Cho J.C."/>
            <person name="Ferriera S."/>
            <person name="Johnson J."/>
            <person name="Vergin K.L."/>
            <person name="Giovannoni S.J."/>
        </authorList>
    </citation>
    <scope>NUCLEOTIDE SEQUENCE [LARGE SCALE GENOMIC DNA]</scope>
    <source>
        <strain evidence="2">DSM 26914 / JCM 13377 / KCTC 12554 / HTCC2601</strain>
    </source>
</reference>
<name>Q0FPE3_SALBH</name>
<dbReference type="InterPro" id="IPR018666">
    <property type="entry name" value="DUF2125"/>
</dbReference>
<gene>
    <name evidence="1" type="ORF">R2601_11459</name>
</gene>
<dbReference type="HOGENOM" id="CLU_070576_0_0_5"/>
<sequence length="309" mass="33527">MIAAALAWSAYWGWSAWMQRSAIEAWFEGQRADGWEASYEDLAIRGFPNRLDTTFTGLVLADPETETVWEAPLLQVLQVVYNRDHVIVAFPETQVLTRDGARHEITAEGLRASLVRDGDLLLRANAEAGVLNISGEAPLALRDLTAAISRTEDSDRRYRIAVNAEGIATGGAALPGGSEDGLELDAHVTLAEPLSLGAAGEPRPTRIEIARAEIGKDALRLAATGEMDVDEDGYPEGQLSLRVENVAEAIEAERRAGRVPEELLALIEGGAQLIAGISGRRDTIDVTFEFRDRRTWLGILPLGPAPQLR</sequence>
<dbReference type="eggNOG" id="COG4093">
    <property type="taxonomic scope" value="Bacteria"/>
</dbReference>
<evidence type="ECO:0000313" key="2">
    <source>
        <dbReference type="Proteomes" id="UP000006230"/>
    </source>
</evidence>
<keyword evidence="2" id="KW-1185">Reference proteome</keyword>
<evidence type="ECO:0008006" key="3">
    <source>
        <dbReference type="Google" id="ProtNLM"/>
    </source>
</evidence>
<dbReference type="AlphaFoldDB" id="Q0FPE3"/>
<dbReference type="STRING" id="314265.R2601_11459"/>
<dbReference type="Pfam" id="PF09898">
    <property type="entry name" value="DUF2125"/>
    <property type="match status" value="1"/>
</dbReference>
<organism evidence="1 2">
    <name type="scientific">Salipiger bermudensis (strain DSM 26914 / JCM 13377 / KCTC 12554 / HTCC2601)</name>
    <name type="common">Pelagibaca bermudensis</name>
    <dbReference type="NCBI Taxonomy" id="314265"/>
    <lineage>
        <taxon>Bacteria</taxon>
        <taxon>Pseudomonadati</taxon>
        <taxon>Pseudomonadota</taxon>
        <taxon>Alphaproteobacteria</taxon>
        <taxon>Rhodobacterales</taxon>
        <taxon>Roseobacteraceae</taxon>
        <taxon>Salipiger</taxon>
    </lineage>
</organism>
<protein>
    <recommendedName>
        <fullName evidence="3">DUF2125 domain-containing protein</fullName>
    </recommendedName>
</protein>
<proteinExistence type="predicted"/>
<comment type="caution">
    <text evidence="1">The sequence shown here is derived from an EMBL/GenBank/DDBJ whole genome shotgun (WGS) entry which is preliminary data.</text>
</comment>
<accession>Q0FPE3</accession>
<dbReference type="EMBL" id="AATQ01000018">
    <property type="protein sequence ID" value="EAU46085.1"/>
    <property type="molecule type" value="Genomic_DNA"/>
</dbReference>